<name>H6UNN2_9VIRU</name>
<dbReference type="EC" id="2.7.7.48" evidence="1 7"/>
<proteinExistence type="predicted"/>
<dbReference type="GO" id="GO:0006351">
    <property type="term" value="P:DNA-templated transcription"/>
    <property type="evidence" value="ECO:0007669"/>
    <property type="project" value="InterPro"/>
</dbReference>
<evidence type="ECO:0000256" key="4">
    <source>
        <dbReference type="ARBA" id="ARBA00022695"/>
    </source>
</evidence>
<dbReference type="GO" id="GO:0003968">
    <property type="term" value="F:RNA-directed RNA polymerase activity"/>
    <property type="evidence" value="ECO:0007669"/>
    <property type="project" value="UniProtKB-KW"/>
</dbReference>
<dbReference type="GO" id="GO:0003723">
    <property type="term" value="F:RNA binding"/>
    <property type="evidence" value="ECO:0007669"/>
    <property type="project" value="InterPro"/>
</dbReference>
<keyword evidence="5 7" id="KW-0547">Nucleotide-binding</keyword>
<sequence>MLQYIFITPAPESVWDFLPYNLIELAQSDPILTSSAMKILDQLVPDSATSAAGKVYYDIYANNYNDEFSCATRLLTILGFNEFDGERFEDVNKVGMFRQPLLRLLTMSLQLGIVLRTEHENTETLGERDLTCSLIKDSIFYMSANEGWEAYPNKPAMVIVLFEDHIAFALRRDYLVRIQEAYLYRYLDDNGRTTTFKSVIERYPHVAGRAGGKVFITSEMLTTVPVTTGILSVLAARLHTVSQADLGWEQIFPINLILLKFLDIVGEDLLWALCDTHELWVSRQPEAAKLLKQMHAQIKTAHRIPRLSAYFGRNYMARDWARRLYGLEVLVGRTEQFELDFSKEAIMRTIDPVNRALPEIRTHLNGFKYISFSHTALQDMLPVATRKVFNQLLKDTAALTTLDEFYDTRNYWGASGGAPGAKITWENSQEKYRVNKRGALLALPKSRIRELLNSVRSKASKGIQPVQWSTKALKFEAGKLRSILNTTVEHYVIQGYITHVFETNIRTDSWYSVGHSNSARIANQLRRIADLKENVGFMWDYADFNINHAYYLISDLLLARIEAVLSRAREPSPARLQTVGADLNACAAFVILARYNTYLYDHDTDVAIRSMRGLQSGERDTSRVNSDANRVDTEIVQMLGKKILGYTLLKPHIDASGDDAFELTNSVSDAMYASALYNLSGSAGQVHKVSICRPTAGGAEGEFLRLHYDARTHSVSGYPIRAMVGFSHGEYFNEPVPQPAQRYAAFINQRAKLTRRGWSCPGPLFDAVVRKHTKLVYTDSGIRHIYTPNPRLVTLPSAMGGFGVEYDAKELVSGCSPPYEITWRTRKYTALFIPSGEGKTTLARQYPDLFIDHDTFVNDLILHPLRSEAFKSGDWKPVNAYLRNVIRIMIGDSGSILNGPFGPKVILTWGPDTIPQNITGVALLLKDLTGLRANVANRASILRSVPKQSIHYYKNFAERNSAAVALCGPTGEEVRVSYMKFEAPSVPPRYAIKGVDARGILRNTKTTLADYAVLNKYGVTETVALDREVVESSLSGAWPKQLMTDSLADYGRQLARWEKSGHFETSEMLITRVYVHYKLEAYVRHLVRFHLGIKSTSEGGGRPILENNKIGYPAAIPVKHHFNAIPSLVAPFALTTNVSFMLLLDHALKQLPNNHKSNFAALRKLLVDFTTPHQLTKRRASPVVQDHLNWITRFDSSNDDVQLFAYRWFKGDFFLLPPHATQYSSDFLTLARDITLVVVECAVRGELFRHLAGMPSIKAAFTIKVLELDVTNLIQMMLHEIIPGITLKD</sequence>
<keyword evidence="7" id="KW-0693">Viral RNA replication</keyword>
<organism evidence="8">
    <name type="scientific">Fusarium virguliforme dsRNA mycovirus 1</name>
    <dbReference type="NCBI Taxonomy" id="1141583"/>
    <lineage>
        <taxon>Viruses</taxon>
        <taxon>Riboviria</taxon>
        <taxon>Orthornavirae</taxon>
        <taxon>Duplornaviricota</taxon>
        <taxon>Chrymotiviricetes</taxon>
        <taxon>Ghabrivirales</taxon>
        <taxon>Alphatotivirineae</taxon>
        <taxon>Fusagraviridae</taxon>
        <taxon>Fusagravirus</taxon>
        <taxon>Fusagravirus shi</taxon>
    </lineage>
</organism>
<evidence type="ECO:0000256" key="2">
    <source>
        <dbReference type="ARBA" id="ARBA00022484"/>
    </source>
</evidence>
<evidence type="ECO:0000256" key="7">
    <source>
        <dbReference type="RuleBase" id="RU364050"/>
    </source>
</evidence>
<dbReference type="InterPro" id="IPR001795">
    <property type="entry name" value="RNA-dir_pol_luteovirus"/>
</dbReference>
<evidence type="ECO:0000256" key="5">
    <source>
        <dbReference type="ARBA" id="ARBA00022741"/>
    </source>
</evidence>
<dbReference type="InterPro" id="IPR043502">
    <property type="entry name" value="DNA/RNA_pol_sf"/>
</dbReference>
<reference evidence="8" key="1">
    <citation type="journal article" date="2014" name="Arch. Virol.">
        <title>Identification of novel double-stranded RNA mycoviruses of Fusarium virguliforme and evidence of their effects on virulence.</title>
        <authorList>
            <person name="Marvelli R.A."/>
            <person name="Hobbs H.A."/>
            <person name="Li S."/>
            <person name="McCoppin N.K."/>
            <person name="Domier L.L."/>
            <person name="Hartman G.L."/>
            <person name="Eastburn D.M."/>
        </authorList>
    </citation>
    <scope>NUCLEOTIDE SEQUENCE</scope>
</reference>
<dbReference type="EMBL" id="JN671444">
    <property type="protein sequence ID" value="AEZ54148.1"/>
    <property type="molecule type" value="Genomic_RNA"/>
</dbReference>
<comment type="catalytic activity">
    <reaction evidence="6 7">
        <text>RNA(n) + a ribonucleoside 5'-triphosphate = RNA(n+1) + diphosphate</text>
        <dbReference type="Rhea" id="RHEA:21248"/>
        <dbReference type="Rhea" id="RHEA-COMP:14527"/>
        <dbReference type="Rhea" id="RHEA-COMP:17342"/>
        <dbReference type="ChEBI" id="CHEBI:33019"/>
        <dbReference type="ChEBI" id="CHEBI:61557"/>
        <dbReference type="ChEBI" id="CHEBI:140395"/>
        <dbReference type="EC" id="2.7.7.48"/>
    </reaction>
</comment>
<evidence type="ECO:0000256" key="1">
    <source>
        <dbReference type="ARBA" id="ARBA00012494"/>
    </source>
</evidence>
<dbReference type="SUPFAM" id="SSF56672">
    <property type="entry name" value="DNA/RNA polymerases"/>
    <property type="match status" value="1"/>
</dbReference>
<evidence type="ECO:0000313" key="8">
    <source>
        <dbReference type="EMBL" id="AEZ54148.1"/>
    </source>
</evidence>
<keyword evidence="2 7" id="KW-0696">RNA-directed RNA polymerase</keyword>
<protein>
    <recommendedName>
        <fullName evidence="1 7">RNA-directed RNA polymerase</fullName>
        <ecNumber evidence="1 7">2.7.7.48</ecNumber>
    </recommendedName>
</protein>
<keyword evidence="3 7" id="KW-0808">Transferase</keyword>
<evidence type="ECO:0000256" key="3">
    <source>
        <dbReference type="ARBA" id="ARBA00022679"/>
    </source>
</evidence>
<evidence type="ECO:0000256" key="6">
    <source>
        <dbReference type="ARBA" id="ARBA00048744"/>
    </source>
</evidence>
<dbReference type="GO" id="GO:0000166">
    <property type="term" value="F:nucleotide binding"/>
    <property type="evidence" value="ECO:0007669"/>
    <property type="project" value="UniProtKB-KW"/>
</dbReference>
<accession>H6UNN2</accession>
<keyword evidence="4 7" id="KW-0548">Nucleotidyltransferase</keyword>
<dbReference type="Pfam" id="PF02123">
    <property type="entry name" value="RdRP_4"/>
    <property type="match status" value="1"/>
</dbReference>